<dbReference type="EMBL" id="CM042883">
    <property type="protein sequence ID" value="KAI4374801.1"/>
    <property type="molecule type" value="Genomic_DNA"/>
</dbReference>
<proteinExistence type="predicted"/>
<name>A0ACB9R959_9MYRT</name>
<evidence type="ECO:0000313" key="1">
    <source>
        <dbReference type="EMBL" id="KAI4374801.1"/>
    </source>
</evidence>
<evidence type="ECO:0000313" key="2">
    <source>
        <dbReference type="Proteomes" id="UP001057402"/>
    </source>
</evidence>
<reference evidence="2" key="1">
    <citation type="journal article" date="2023" name="Front. Plant Sci.">
        <title>Chromosomal-level genome assembly of Melastoma candidum provides insights into trichome evolution.</title>
        <authorList>
            <person name="Zhong Y."/>
            <person name="Wu W."/>
            <person name="Sun C."/>
            <person name="Zou P."/>
            <person name="Liu Y."/>
            <person name="Dai S."/>
            <person name="Zhou R."/>
        </authorList>
    </citation>
    <scope>NUCLEOTIDE SEQUENCE [LARGE SCALE GENOMIC DNA]</scope>
</reference>
<accession>A0ACB9R959</accession>
<comment type="caution">
    <text evidence="1">The sequence shown here is derived from an EMBL/GenBank/DDBJ whole genome shotgun (WGS) entry which is preliminary data.</text>
</comment>
<protein>
    <submittedName>
        <fullName evidence="1">Uncharacterized protein</fullName>
    </submittedName>
</protein>
<sequence>MDSSDEETETPPQHVSNYHFLDQDDSPVPFSVLPLSWSEGEDCGTPAGGAGASVFLHGVADNGLQKVYKEVRAWRFDLTCANPEISVLAKDGKWLKLHKPRKWFEDSVRSVLITLRGLHYLRRNHNASEDAFWDFLARVFGSYDVRPSAKDLGNHLQLITEARARDGLLGSSQLLSTFLKEEPWKKRATGGHLQSVTKPNFIVTDQEDGAMDGMDAESDDVEDDCFDSVCAFCDNGGNILCCDGKCMRSFHATIGDGEDSLCTSLGLTQEQVDATDTFYCKNCEYNQHQCFACGKLGSSDKSKGAEEISLVELSLSENLEMAGVLSVMTSEELFPTNHNQVFQCVSATCGYFYHPLCVAKLLHCQDGDAAADLHKRILSGEPFTCPLHKCLKCSQLENKEDHALQFAVCRRCPRAYHRKCLPREIVFENSDNDMEARAWENLLPKRILIYCLKHEIIEDLGTPVRDHIKFPGVEAKRTVIGDKRKDLPSKPYLTRGKEITKQSYSPYAPFKASEKEVTRKDKFSLATERSEKRKKVIASSGSDALKKVKVTDPSKASQNSRGLLPEVQASATNAGPSLGEQLYSYMKQSEEVNMDKRVASEGDLKRARPVKPVLKKFDQVEFSLDPDSERRITDLIKDATSSVSMKDVLQTSKIMSTHKHSQKSVMEKTITVGKLDAAVEAVRAALERIEAGGSIEDAQAVCGRDVLGQIFKWKDKLRVYLAPFLHGNHYTSYGRHFTKVEKLQEIVDKLHWYVQDGDTVVDFCCGANDFSFLMAKRLEENGKKCSYKNYDILPPKNDFHFERRDWMTVPPRDMPLGSKLIIGLNPPFGVRAALANKFIDKALEFRPKLIILIVPPETERLDLKKNPYDLIWEDDHFLSGKSFYLPGSIDENDKQMEQWNCSAPLLYLWSRRDWSTKHKTIAKSMGHLDSPDDRYKGNSVYVMERSLGEVDERLPLEGPSKETFPIHNTPIERTNRLPFEGPSRSHSMSIDTEPGNEVNGRHFEPASMPLSPPELGSIHDDVEANIAEGMSKGYMFNSEESFLVSRMPSVTNPRTDYGFRNLEGHYGDVYRPYAAEGEGRHLRDEDLRSRIRLYGQQDRVFPEMTYPGHKMGYGHGPPGYHHLGSSSEPLHLRNMSTMQRYAPQLDELNQARVGMSHLHEPPPLPGSILDDPRGGHYGYQSDSLGFASGAPYAHGSSGIWRNH</sequence>
<gene>
    <name evidence="1" type="ORF">MLD38_012752</name>
</gene>
<organism evidence="1 2">
    <name type="scientific">Melastoma candidum</name>
    <dbReference type="NCBI Taxonomy" id="119954"/>
    <lineage>
        <taxon>Eukaryota</taxon>
        <taxon>Viridiplantae</taxon>
        <taxon>Streptophyta</taxon>
        <taxon>Embryophyta</taxon>
        <taxon>Tracheophyta</taxon>
        <taxon>Spermatophyta</taxon>
        <taxon>Magnoliopsida</taxon>
        <taxon>eudicotyledons</taxon>
        <taxon>Gunneridae</taxon>
        <taxon>Pentapetalae</taxon>
        <taxon>rosids</taxon>
        <taxon>malvids</taxon>
        <taxon>Myrtales</taxon>
        <taxon>Melastomataceae</taxon>
        <taxon>Melastomatoideae</taxon>
        <taxon>Melastomateae</taxon>
        <taxon>Melastoma</taxon>
    </lineage>
</organism>
<keyword evidence="2" id="KW-1185">Reference proteome</keyword>
<dbReference type="Proteomes" id="UP001057402">
    <property type="component" value="Chromosome 4"/>
</dbReference>